<dbReference type="STRING" id="2018661.A0A2A2LGR6"/>
<comment type="catalytic activity">
    <reaction evidence="13">
        <text>hypotaurine + NADPH + O2 + H(+) = taurine + NADP(+) + H2O</text>
        <dbReference type="Rhea" id="RHEA:69819"/>
        <dbReference type="ChEBI" id="CHEBI:15377"/>
        <dbReference type="ChEBI" id="CHEBI:15378"/>
        <dbReference type="ChEBI" id="CHEBI:15379"/>
        <dbReference type="ChEBI" id="CHEBI:57783"/>
        <dbReference type="ChEBI" id="CHEBI:57853"/>
        <dbReference type="ChEBI" id="CHEBI:58349"/>
        <dbReference type="ChEBI" id="CHEBI:507393"/>
        <dbReference type="EC" id="1.14.13.8"/>
    </reaction>
    <physiologicalReaction direction="left-to-right" evidence="13">
        <dbReference type="Rhea" id="RHEA:69820"/>
    </physiologicalReaction>
</comment>
<dbReference type="OrthoDB" id="66881at2759"/>
<dbReference type="InterPro" id="IPR020946">
    <property type="entry name" value="Flavin_mOase-like"/>
</dbReference>
<keyword evidence="8" id="KW-1133">Transmembrane helix</keyword>
<keyword evidence="7 16" id="KW-0521">NADP</keyword>
<keyword evidence="16 17" id="KW-0503">Monooxygenase</keyword>
<evidence type="ECO:0000256" key="13">
    <source>
        <dbReference type="ARBA" id="ARBA00048041"/>
    </source>
</evidence>
<dbReference type="GO" id="GO:0050661">
    <property type="term" value="F:NADP binding"/>
    <property type="evidence" value="ECO:0007669"/>
    <property type="project" value="InterPro"/>
</dbReference>
<sequence>MRIAVIGAGASGLPAIKSALEENCEVICYEMASDIGGLWNYKPDPCPGEGSVMKSTVINTSKEMTSYSDFPAPSLQVSPTLAEYANYMHNSQLLKYFQMYAEHTNNTTIELFDGVMVCTGHHTHEYWPQPWEGQNLFKGKIMHSHEYKDHRTEHFKGFEDKVVVVVGVGNSGCDIAVELSKISSQKVYPVFTQHKLNRPIEFFHRKRNQLKLAGSSYMLSTVILAAFAFKKIIPWKVLCSAMEKKVNGRQDYHWKPINYSFIDRFDHGRFGLKPDHRILAAHVTINDELPNRIASGTVQIKPNIASFTEHGVVFDDDTIVEHVDIVILATGYSFGFPIVEDGRLIEVKENRANLYKYMYPPELSDKARLILFHQMKMDLNLQNSLAVIGLIQPTGSILPLSEMQTRLFMSVLKGRTKIPNQVNMIKDIESKRRQMEREFVASRRHTIQVYYPSYMDELAELYGCKPKIFRRCFTDPMLAYHLIFYGLVPYQYRLDGDHSWKDARRAILTFEQRVFETTRTRKTRETMKTKPANKLLTLVRLIF</sequence>
<organism evidence="18 19">
    <name type="scientific">Diploscapter pachys</name>
    <dbReference type="NCBI Taxonomy" id="2018661"/>
    <lineage>
        <taxon>Eukaryota</taxon>
        <taxon>Metazoa</taxon>
        <taxon>Ecdysozoa</taxon>
        <taxon>Nematoda</taxon>
        <taxon>Chromadorea</taxon>
        <taxon>Rhabditida</taxon>
        <taxon>Rhabditina</taxon>
        <taxon>Rhabditomorpha</taxon>
        <taxon>Rhabditoidea</taxon>
        <taxon>Rhabditidae</taxon>
        <taxon>Diploscapter</taxon>
    </lineage>
</organism>
<comment type="cofactor">
    <cofactor evidence="1 16 17">
        <name>FAD</name>
        <dbReference type="ChEBI" id="CHEBI:57692"/>
    </cofactor>
</comment>
<evidence type="ECO:0000256" key="1">
    <source>
        <dbReference type="ARBA" id="ARBA00001974"/>
    </source>
</evidence>
<dbReference type="GO" id="GO:0004499">
    <property type="term" value="F:N,N-dimethylaniline monooxygenase activity"/>
    <property type="evidence" value="ECO:0007669"/>
    <property type="project" value="UniProtKB-UniRule"/>
</dbReference>
<evidence type="ECO:0000256" key="8">
    <source>
        <dbReference type="ARBA" id="ARBA00022989"/>
    </source>
</evidence>
<dbReference type="InterPro" id="IPR036188">
    <property type="entry name" value="FAD/NAD-bd_sf"/>
</dbReference>
<name>A0A2A2LGR6_9BILA</name>
<dbReference type="AlphaFoldDB" id="A0A2A2LGR6"/>
<evidence type="ECO:0000256" key="15">
    <source>
        <dbReference type="ARBA" id="ARBA00049443"/>
    </source>
</evidence>
<dbReference type="PRINTS" id="PR00370">
    <property type="entry name" value="FMOXYGENASE"/>
</dbReference>
<evidence type="ECO:0000256" key="6">
    <source>
        <dbReference type="ARBA" id="ARBA00022827"/>
    </source>
</evidence>
<comment type="caution">
    <text evidence="18">The sequence shown here is derived from an EMBL/GenBank/DDBJ whole genome shotgun (WGS) entry which is preliminary data.</text>
</comment>
<dbReference type="Proteomes" id="UP000218231">
    <property type="component" value="Unassembled WGS sequence"/>
</dbReference>
<evidence type="ECO:0000256" key="11">
    <source>
        <dbReference type="ARBA" id="ARBA00045957"/>
    </source>
</evidence>
<keyword evidence="10 16" id="KW-0472">Membrane</keyword>
<dbReference type="InterPro" id="IPR050346">
    <property type="entry name" value="FMO-like"/>
</dbReference>
<reference evidence="18 19" key="1">
    <citation type="journal article" date="2017" name="Curr. Biol.">
        <title>Genome architecture and evolution of a unichromosomal asexual nematode.</title>
        <authorList>
            <person name="Fradin H."/>
            <person name="Zegar C."/>
            <person name="Gutwein M."/>
            <person name="Lucas J."/>
            <person name="Kovtun M."/>
            <person name="Corcoran D."/>
            <person name="Baugh L.R."/>
            <person name="Kiontke K."/>
            <person name="Gunsalus K."/>
            <person name="Fitch D.H."/>
            <person name="Piano F."/>
        </authorList>
    </citation>
    <scope>NUCLEOTIDE SEQUENCE [LARGE SCALE GENOMIC DNA]</scope>
    <source>
        <strain evidence="18">PF1309</strain>
    </source>
</reference>
<keyword evidence="6 16" id="KW-0274">FAD</keyword>
<evidence type="ECO:0000256" key="3">
    <source>
        <dbReference type="ARBA" id="ARBA00009183"/>
    </source>
</evidence>
<keyword evidence="9 16" id="KW-0560">Oxidoreductase</keyword>
<evidence type="ECO:0000256" key="10">
    <source>
        <dbReference type="ARBA" id="ARBA00023136"/>
    </source>
</evidence>
<keyword evidence="16" id="KW-0256">Endoplasmic reticulum</keyword>
<proteinExistence type="inferred from homology"/>
<gene>
    <name evidence="18" type="ORF">WR25_01004</name>
</gene>
<comment type="function">
    <text evidence="11">Broad spectrum monooxygenase that catalyzes the oxygenation of a wide variety of nitrogen- and sulfur-containing compounds including xenobiotics. Catalyzes the S-oxygenation of hypotaurine to produce taurine, an organic osmolyte involved in cell volume regulation as well as a variety of cytoprotective and developmental processes. In vitro, catalyzes the N-oxygenation of trimethylamine (TMA) to produce trimethylamine N-oxide (TMAO) and could therefore participate to the detoxification of this compound that is generated by the action of gut microbiota from dietary precursors such as choline, choline containing compounds, betaine or L-carnitine.</text>
</comment>
<evidence type="ECO:0000256" key="17">
    <source>
        <dbReference type="RuleBase" id="RU361177"/>
    </source>
</evidence>
<dbReference type="GO" id="GO:0005789">
    <property type="term" value="C:endoplasmic reticulum membrane"/>
    <property type="evidence" value="ECO:0007669"/>
    <property type="project" value="UniProtKB-SubCell"/>
</dbReference>
<evidence type="ECO:0000256" key="12">
    <source>
        <dbReference type="ARBA" id="ARBA00047338"/>
    </source>
</evidence>
<evidence type="ECO:0000256" key="14">
    <source>
        <dbReference type="ARBA" id="ARBA00048088"/>
    </source>
</evidence>
<evidence type="ECO:0000313" key="18">
    <source>
        <dbReference type="EMBL" id="PAV85247.1"/>
    </source>
</evidence>
<dbReference type="FunFam" id="3.50.50.60:FF:000042">
    <property type="entry name" value="Dimethylaniline monooxygenase [N-oxide-forming]"/>
    <property type="match status" value="1"/>
</dbReference>
<evidence type="ECO:0000256" key="4">
    <source>
        <dbReference type="ARBA" id="ARBA00022630"/>
    </source>
</evidence>
<dbReference type="GO" id="GO:0034899">
    <property type="term" value="F:trimethylamine monooxygenase activity"/>
    <property type="evidence" value="ECO:0007669"/>
    <property type="project" value="UniProtKB-EC"/>
</dbReference>
<evidence type="ECO:0000256" key="5">
    <source>
        <dbReference type="ARBA" id="ARBA00022692"/>
    </source>
</evidence>
<accession>A0A2A2LGR6</accession>
<evidence type="ECO:0000256" key="9">
    <source>
        <dbReference type="ARBA" id="ARBA00023002"/>
    </source>
</evidence>
<protein>
    <recommendedName>
        <fullName evidence="17">Flavin-containing monooxygenase</fullName>
        <ecNumber evidence="17">1.-.-.-</ecNumber>
    </recommendedName>
</protein>
<comment type="subcellular location">
    <subcellularLocation>
        <location evidence="2">Endoplasmic reticulum membrane</location>
        <topology evidence="2">Single-pass membrane protein</topology>
    </subcellularLocation>
</comment>
<dbReference type="PRINTS" id="PR01121">
    <property type="entry name" value="FMOXYGENASE1"/>
</dbReference>
<comment type="catalytic activity">
    <reaction evidence="14">
        <text>trimethylamine + NADPH + O2 = trimethylamine N-oxide + NADP(+) + H2O</text>
        <dbReference type="Rhea" id="RHEA:31979"/>
        <dbReference type="ChEBI" id="CHEBI:15377"/>
        <dbReference type="ChEBI" id="CHEBI:15379"/>
        <dbReference type="ChEBI" id="CHEBI:15724"/>
        <dbReference type="ChEBI" id="CHEBI:57783"/>
        <dbReference type="ChEBI" id="CHEBI:58349"/>
        <dbReference type="ChEBI" id="CHEBI:58389"/>
        <dbReference type="EC" id="1.14.13.148"/>
    </reaction>
    <physiologicalReaction direction="left-to-right" evidence="14">
        <dbReference type="Rhea" id="RHEA:31980"/>
    </physiologicalReaction>
</comment>
<dbReference type="PANTHER" id="PTHR23023">
    <property type="entry name" value="DIMETHYLANILINE MONOOXYGENASE"/>
    <property type="match status" value="1"/>
</dbReference>
<dbReference type="Pfam" id="PF00743">
    <property type="entry name" value="FMO-like"/>
    <property type="match status" value="1"/>
</dbReference>
<comment type="similarity">
    <text evidence="3 16 17">Belongs to the FMO family.</text>
</comment>
<dbReference type="SUPFAM" id="SSF51905">
    <property type="entry name" value="FAD/NAD(P)-binding domain"/>
    <property type="match status" value="2"/>
</dbReference>
<dbReference type="InterPro" id="IPR002253">
    <property type="entry name" value="Flavin_mOase_1"/>
</dbReference>
<dbReference type="PIRSF" id="PIRSF000332">
    <property type="entry name" value="FMO"/>
    <property type="match status" value="1"/>
</dbReference>
<dbReference type="GO" id="GO:0050660">
    <property type="term" value="F:flavin adenine dinucleotide binding"/>
    <property type="evidence" value="ECO:0007669"/>
    <property type="project" value="InterPro"/>
</dbReference>
<evidence type="ECO:0000313" key="19">
    <source>
        <dbReference type="Proteomes" id="UP000218231"/>
    </source>
</evidence>
<keyword evidence="19" id="KW-1185">Reference proteome</keyword>
<comment type="catalytic activity">
    <reaction evidence="12">
        <text>hypotaurine + NADH + O2 + H(+) = taurine + NAD(+) + H2O</text>
        <dbReference type="Rhea" id="RHEA:74111"/>
        <dbReference type="ChEBI" id="CHEBI:15377"/>
        <dbReference type="ChEBI" id="CHEBI:15378"/>
        <dbReference type="ChEBI" id="CHEBI:15379"/>
        <dbReference type="ChEBI" id="CHEBI:57540"/>
        <dbReference type="ChEBI" id="CHEBI:57853"/>
        <dbReference type="ChEBI" id="CHEBI:57945"/>
        <dbReference type="ChEBI" id="CHEBI:507393"/>
        <dbReference type="EC" id="1.14.13.8"/>
    </reaction>
    <physiologicalReaction direction="left-to-right" evidence="12">
        <dbReference type="Rhea" id="RHEA:74112"/>
    </physiologicalReaction>
</comment>
<evidence type="ECO:0000256" key="16">
    <source>
        <dbReference type="PIRNR" id="PIRNR000332"/>
    </source>
</evidence>
<dbReference type="EC" id="1.-.-.-" evidence="17"/>
<dbReference type="Gene3D" id="3.50.50.60">
    <property type="entry name" value="FAD/NAD(P)-binding domain"/>
    <property type="match status" value="3"/>
</dbReference>
<evidence type="ECO:0000256" key="2">
    <source>
        <dbReference type="ARBA" id="ARBA00004389"/>
    </source>
</evidence>
<keyword evidence="4 16" id="KW-0285">Flavoprotein</keyword>
<dbReference type="GO" id="GO:0047822">
    <property type="term" value="F:hypotaurine monooxygenase activity"/>
    <property type="evidence" value="ECO:0007669"/>
    <property type="project" value="RHEA"/>
</dbReference>
<evidence type="ECO:0000256" key="7">
    <source>
        <dbReference type="ARBA" id="ARBA00022857"/>
    </source>
</evidence>
<dbReference type="FunFam" id="3.50.50.60:FF:000023">
    <property type="entry name" value="Dimethylaniline monooxygenase [N-oxide-forming]"/>
    <property type="match status" value="1"/>
</dbReference>
<dbReference type="EMBL" id="LIAE01006795">
    <property type="protein sequence ID" value="PAV85247.1"/>
    <property type="molecule type" value="Genomic_DNA"/>
</dbReference>
<dbReference type="InterPro" id="IPR000960">
    <property type="entry name" value="Flavin_mOase"/>
</dbReference>
<keyword evidence="5" id="KW-0812">Transmembrane</keyword>
<comment type="catalytic activity">
    <reaction evidence="15">
        <text>N,N-dimethylaniline + NADPH + O2 + H(+) = N,N-dimethylaniline N-oxide + NADP(+) + H2O</text>
        <dbReference type="Rhea" id="RHEA:24468"/>
        <dbReference type="ChEBI" id="CHEBI:15377"/>
        <dbReference type="ChEBI" id="CHEBI:15378"/>
        <dbReference type="ChEBI" id="CHEBI:15379"/>
        <dbReference type="ChEBI" id="CHEBI:16269"/>
        <dbReference type="ChEBI" id="CHEBI:17735"/>
        <dbReference type="ChEBI" id="CHEBI:57783"/>
        <dbReference type="ChEBI" id="CHEBI:58349"/>
        <dbReference type="EC" id="1.14.13.8"/>
    </reaction>
    <physiologicalReaction direction="left-to-right" evidence="15">
        <dbReference type="Rhea" id="RHEA:24469"/>
    </physiologicalReaction>
</comment>